<dbReference type="GO" id="GO:0006508">
    <property type="term" value="P:proteolysis"/>
    <property type="evidence" value="ECO:0007669"/>
    <property type="project" value="UniProtKB-KW"/>
</dbReference>
<dbReference type="SUPFAM" id="SSF47986">
    <property type="entry name" value="DEATH domain"/>
    <property type="match status" value="2"/>
</dbReference>
<accession>A0A7L2FMU7</accession>
<keyword evidence="21" id="KW-1185">Reference proteome</keyword>
<feature type="domain" description="Caspase family p20" evidence="19">
    <location>
        <begin position="231"/>
        <end position="363"/>
    </location>
</feature>
<evidence type="ECO:0000256" key="8">
    <source>
        <dbReference type="ARBA" id="ARBA00022737"/>
    </source>
</evidence>
<evidence type="ECO:0000313" key="21">
    <source>
        <dbReference type="Proteomes" id="UP000552319"/>
    </source>
</evidence>
<dbReference type="FunFam" id="1.10.533.10:FF:000016">
    <property type="entry name" value="CASP8 and FADD-like apoptosis regulator"/>
    <property type="match status" value="1"/>
</dbReference>
<dbReference type="PROSITE" id="PS50207">
    <property type="entry name" value="CASPASE_P10"/>
    <property type="match status" value="1"/>
</dbReference>
<dbReference type="InterPro" id="IPR015917">
    <property type="entry name" value="Pept_C14A"/>
</dbReference>
<dbReference type="InterPro" id="IPR033170">
    <property type="entry name" value="Caspase-8_DED1"/>
</dbReference>
<gene>
    <name evidence="20" type="primary">Casp8</name>
    <name evidence="20" type="ORF">QUIMEX_R01659</name>
</gene>
<comment type="subcellular location">
    <subcellularLocation>
        <location evidence="2">Cytoplasm</location>
    </subcellularLocation>
    <subcellularLocation>
        <location evidence="1">Nucleus</location>
    </subcellularLocation>
</comment>
<name>A0A7L2FMU7_QUIME</name>
<dbReference type="InterPro" id="IPR002138">
    <property type="entry name" value="Pept_C14_p10"/>
</dbReference>
<dbReference type="InterPro" id="IPR001309">
    <property type="entry name" value="Pept_C14_p20"/>
</dbReference>
<dbReference type="SMART" id="SM00115">
    <property type="entry name" value="CASc"/>
    <property type="match status" value="1"/>
</dbReference>
<keyword evidence="6" id="KW-0645">Protease</keyword>
<evidence type="ECO:0000256" key="1">
    <source>
        <dbReference type="ARBA" id="ARBA00004123"/>
    </source>
</evidence>
<dbReference type="SUPFAM" id="SSF52129">
    <property type="entry name" value="Caspase-like"/>
    <property type="match status" value="1"/>
</dbReference>
<dbReference type="PROSITE" id="PS01122">
    <property type="entry name" value="CASPASE_CYS"/>
    <property type="match status" value="1"/>
</dbReference>
<evidence type="ECO:0000256" key="2">
    <source>
        <dbReference type="ARBA" id="ARBA00004496"/>
    </source>
</evidence>
<evidence type="ECO:0000259" key="17">
    <source>
        <dbReference type="PROSITE" id="PS50168"/>
    </source>
</evidence>
<evidence type="ECO:0000256" key="16">
    <source>
        <dbReference type="RuleBase" id="RU003971"/>
    </source>
</evidence>
<dbReference type="GO" id="GO:0005634">
    <property type="term" value="C:nucleus"/>
    <property type="evidence" value="ECO:0007669"/>
    <property type="project" value="UniProtKB-SubCell"/>
</dbReference>
<dbReference type="GO" id="GO:0005737">
    <property type="term" value="C:cytoplasm"/>
    <property type="evidence" value="ECO:0007669"/>
    <property type="project" value="UniProtKB-SubCell"/>
</dbReference>
<dbReference type="GO" id="GO:0032991">
    <property type="term" value="C:protein-containing complex"/>
    <property type="evidence" value="ECO:0007669"/>
    <property type="project" value="UniProtKB-ARBA"/>
</dbReference>
<dbReference type="EC" id="3.4.22.61" evidence="14"/>
<dbReference type="PROSITE" id="PS01121">
    <property type="entry name" value="CASPASE_HIS"/>
    <property type="match status" value="1"/>
</dbReference>
<dbReference type="Gene3D" id="1.10.533.10">
    <property type="entry name" value="Death Domain, Fas"/>
    <property type="match status" value="2"/>
</dbReference>
<comment type="catalytic activity">
    <reaction evidence="13">
        <text>Strict requirement for Asp at position P1 and has a preferred cleavage sequence of (Leu/Asp/Val)-Glu-Thr-Asp-|-(Gly/Ser/Ala).</text>
        <dbReference type="EC" id="3.4.22.61"/>
    </reaction>
</comment>
<dbReference type="InterPro" id="IPR001875">
    <property type="entry name" value="DED_dom"/>
</dbReference>
<dbReference type="Pfam" id="PF00656">
    <property type="entry name" value="Peptidase_C14"/>
    <property type="match status" value="1"/>
</dbReference>
<feature type="domain" description="Caspase family p10" evidence="18">
    <location>
        <begin position="392"/>
        <end position="475"/>
    </location>
</feature>
<dbReference type="PANTHER" id="PTHR48169">
    <property type="entry name" value="DED DOMAIN-CONTAINING PROTEIN"/>
    <property type="match status" value="1"/>
</dbReference>
<keyword evidence="7" id="KW-0053">Apoptosis</keyword>
<dbReference type="Proteomes" id="UP000552319">
    <property type="component" value="Unassembled WGS sequence"/>
</dbReference>
<dbReference type="AlphaFoldDB" id="A0A7L2FMU7"/>
<evidence type="ECO:0000313" key="20">
    <source>
        <dbReference type="EMBL" id="NXQ75144.1"/>
    </source>
</evidence>
<keyword evidence="4" id="KW-0963">Cytoplasm</keyword>
<dbReference type="GO" id="GO:0004197">
    <property type="term" value="F:cysteine-type endopeptidase activity"/>
    <property type="evidence" value="ECO:0007669"/>
    <property type="project" value="InterPro"/>
</dbReference>
<dbReference type="CDD" id="cd08333">
    <property type="entry name" value="DED_Caspase_8_r1"/>
    <property type="match status" value="1"/>
</dbReference>
<dbReference type="GO" id="GO:0051604">
    <property type="term" value="P:protein maturation"/>
    <property type="evidence" value="ECO:0007669"/>
    <property type="project" value="UniProtKB-ARBA"/>
</dbReference>
<proteinExistence type="inferred from homology"/>
<dbReference type="EMBL" id="VWYF01029112">
    <property type="protein sequence ID" value="NXQ75144.1"/>
    <property type="molecule type" value="Genomic_DNA"/>
</dbReference>
<evidence type="ECO:0000256" key="13">
    <source>
        <dbReference type="ARBA" id="ARBA00051626"/>
    </source>
</evidence>
<feature type="domain" description="DED" evidence="17">
    <location>
        <begin position="99"/>
        <end position="176"/>
    </location>
</feature>
<comment type="caution">
    <text evidence="20">The sequence shown here is derived from an EMBL/GenBank/DDBJ whole genome shotgun (WGS) entry which is preliminary data.</text>
</comment>
<evidence type="ECO:0000256" key="6">
    <source>
        <dbReference type="ARBA" id="ARBA00022670"/>
    </source>
</evidence>
<evidence type="ECO:0000256" key="14">
    <source>
        <dbReference type="ARBA" id="ARBA00066479"/>
    </source>
</evidence>
<dbReference type="GO" id="GO:0043065">
    <property type="term" value="P:positive regulation of apoptotic process"/>
    <property type="evidence" value="ECO:0007669"/>
    <property type="project" value="UniProtKB-ARBA"/>
</dbReference>
<dbReference type="InterPro" id="IPR016129">
    <property type="entry name" value="Caspase_his_AS"/>
</dbReference>
<evidence type="ECO:0000256" key="9">
    <source>
        <dbReference type="ARBA" id="ARBA00022801"/>
    </source>
</evidence>
<evidence type="ECO:0000256" key="11">
    <source>
        <dbReference type="ARBA" id="ARBA00023145"/>
    </source>
</evidence>
<evidence type="ECO:0000256" key="5">
    <source>
        <dbReference type="ARBA" id="ARBA00022553"/>
    </source>
</evidence>
<evidence type="ECO:0000256" key="15">
    <source>
        <dbReference type="ARBA" id="ARBA00068172"/>
    </source>
</evidence>
<dbReference type="FunFam" id="3.40.50.1460:FF:000008">
    <property type="entry name" value="caspase-8 isoform X1"/>
    <property type="match status" value="1"/>
</dbReference>
<keyword evidence="10" id="KW-0788">Thiol protease</keyword>
<dbReference type="PROSITE" id="PS50168">
    <property type="entry name" value="DED"/>
    <property type="match status" value="2"/>
</dbReference>
<dbReference type="PRINTS" id="PR00376">
    <property type="entry name" value="IL1BCENZYME"/>
</dbReference>
<comment type="similarity">
    <text evidence="3 16">Belongs to the peptidase C14A family.</text>
</comment>
<keyword evidence="12" id="KW-0539">Nucleus</keyword>
<dbReference type="Pfam" id="PF01335">
    <property type="entry name" value="DED"/>
    <property type="match status" value="2"/>
</dbReference>
<dbReference type="GO" id="GO:0005886">
    <property type="term" value="C:plasma membrane"/>
    <property type="evidence" value="ECO:0007669"/>
    <property type="project" value="UniProtKB-ARBA"/>
</dbReference>
<dbReference type="GO" id="GO:0006915">
    <property type="term" value="P:apoptotic process"/>
    <property type="evidence" value="ECO:0007669"/>
    <property type="project" value="UniProtKB-KW"/>
</dbReference>
<evidence type="ECO:0000256" key="7">
    <source>
        <dbReference type="ARBA" id="ARBA00022703"/>
    </source>
</evidence>
<dbReference type="InterPro" id="IPR029030">
    <property type="entry name" value="Caspase-like_dom_sf"/>
</dbReference>
<keyword evidence="8" id="KW-0677">Repeat</keyword>
<dbReference type="InterPro" id="IPR033139">
    <property type="entry name" value="Caspase_cys_AS"/>
</dbReference>
<evidence type="ECO:0000256" key="3">
    <source>
        <dbReference type="ARBA" id="ARBA00010134"/>
    </source>
</evidence>
<feature type="non-terminal residue" evidence="20">
    <location>
        <position position="1"/>
    </location>
</feature>
<evidence type="ECO:0000256" key="4">
    <source>
        <dbReference type="ARBA" id="ARBA00022490"/>
    </source>
</evidence>
<keyword evidence="11" id="KW-0865">Zymogen</keyword>
<organism evidence="20 21">
    <name type="scientific">Quiscalus mexicanus</name>
    <name type="common">Great-tailed grackle</name>
    <name type="synonym">Cassidix mexicanus</name>
    <dbReference type="NCBI Taxonomy" id="64278"/>
    <lineage>
        <taxon>Eukaryota</taxon>
        <taxon>Metazoa</taxon>
        <taxon>Chordata</taxon>
        <taxon>Craniata</taxon>
        <taxon>Vertebrata</taxon>
        <taxon>Euteleostomi</taxon>
        <taxon>Archelosauria</taxon>
        <taxon>Archosauria</taxon>
        <taxon>Dinosauria</taxon>
        <taxon>Saurischia</taxon>
        <taxon>Theropoda</taxon>
        <taxon>Coelurosauria</taxon>
        <taxon>Aves</taxon>
        <taxon>Neognathae</taxon>
        <taxon>Neoaves</taxon>
        <taxon>Telluraves</taxon>
        <taxon>Australaves</taxon>
        <taxon>Passeriformes</taxon>
        <taxon>Passeroidea</taxon>
        <taxon>Icteridae</taxon>
        <taxon>Quiscalus</taxon>
    </lineage>
</organism>
<dbReference type="SMART" id="SM00031">
    <property type="entry name" value="DED"/>
    <property type="match status" value="2"/>
</dbReference>
<dbReference type="InterPro" id="IPR011029">
    <property type="entry name" value="DEATH-like_dom_sf"/>
</dbReference>
<dbReference type="PROSITE" id="PS50208">
    <property type="entry name" value="CASPASE_P20"/>
    <property type="match status" value="1"/>
</dbReference>
<evidence type="ECO:0000256" key="12">
    <source>
        <dbReference type="ARBA" id="ARBA00023242"/>
    </source>
</evidence>
<evidence type="ECO:0000259" key="19">
    <source>
        <dbReference type="PROSITE" id="PS50208"/>
    </source>
</evidence>
<dbReference type="PANTHER" id="PTHR48169:SF7">
    <property type="entry name" value="CASPASE 10"/>
    <property type="match status" value="1"/>
</dbReference>
<feature type="domain" description="DED" evidence="17">
    <location>
        <begin position="1"/>
        <end position="79"/>
    </location>
</feature>
<protein>
    <recommendedName>
        <fullName evidence="15">Caspase-8</fullName>
        <ecNumber evidence="14">3.4.22.61</ecNumber>
    </recommendedName>
</protein>
<reference evidence="20 21" key="1">
    <citation type="submission" date="2019-09" db="EMBL/GenBank/DDBJ databases">
        <title>Bird 10,000 Genomes (B10K) Project - Family phase.</title>
        <authorList>
            <person name="Zhang G."/>
        </authorList>
    </citation>
    <scope>NUCLEOTIDE SEQUENCE [LARGE SCALE GENOMIC DNA]</scope>
    <source>
        <strain evidence="20">B10K-DU-001-31</strain>
        <tissue evidence="20">Muscle</tissue>
    </source>
</reference>
<dbReference type="CDD" id="cd00032">
    <property type="entry name" value="CASc"/>
    <property type="match status" value="1"/>
</dbReference>
<evidence type="ECO:0000256" key="10">
    <source>
        <dbReference type="ARBA" id="ARBA00022807"/>
    </source>
</evidence>
<dbReference type="Gene3D" id="3.40.50.1460">
    <property type="match status" value="1"/>
</dbReference>
<keyword evidence="5" id="KW-0597">Phosphoprotein</keyword>
<feature type="non-terminal residue" evidence="20">
    <location>
        <position position="478"/>
    </location>
</feature>
<dbReference type="InterPro" id="IPR011600">
    <property type="entry name" value="Pept_C14_caspase"/>
</dbReference>
<evidence type="ECO:0000259" key="18">
    <source>
        <dbReference type="PROSITE" id="PS50207"/>
    </source>
</evidence>
<keyword evidence="9" id="KW-0378">Hydrolase</keyword>
<sequence>EFRKLLFEVSEALVTEELSALKFFSLDYVAKGTLEAIRDPKALFEVLQERCMIGVGNLFFLKELLYRIHRIDLLTAHLGSSREEMERELQVPGRAQVSDYRYLLFQLYEDVTEDELMYFKLLLGNELPKSKLTRETTMLDILTEMEKKGLLGKDNLSMLKSLCEKITISLWNRIEDGLKLFGQEEMLITEAQRSSTGYPEGHLVSSVAPGPPGSFNESSQLLEAYKMTSRPCGVCLIMNNHNFAKAREGVLEHRHMKDRNGTDVDAAALRNVFSKLHFTVEEYRDLTAEEIRETVNMFRSADHEDKDCFVCCILSHGKKGIIYGVDGQEVPIRELTTSFTAQNCNSLAGKPKVFFIQACQGDAFHQGVTIETDCGEQDSSVEQDARLQLECIPAEADFLLGMATLQDYVSYRSPKEGTWYIQALCQRLEYSCPRGEDILTILTAVNQEVSRKTCERGAKKQMPQPSFTLRKRLIFPVN</sequence>